<evidence type="ECO:0000313" key="1">
    <source>
        <dbReference type="EMBL" id="GFQ96641.1"/>
    </source>
</evidence>
<reference evidence="1" key="1">
    <citation type="submission" date="2020-07" db="EMBL/GenBank/DDBJ databases">
        <title>Multicomponent nature underlies the extraordinary mechanical properties of spider dragline silk.</title>
        <authorList>
            <person name="Kono N."/>
            <person name="Nakamura H."/>
            <person name="Mori M."/>
            <person name="Yoshida Y."/>
            <person name="Ohtoshi R."/>
            <person name="Malay A.D."/>
            <person name="Moran D.A.P."/>
            <person name="Tomita M."/>
            <person name="Numata K."/>
            <person name="Arakawa K."/>
        </authorList>
    </citation>
    <scope>NUCLEOTIDE SEQUENCE</scope>
</reference>
<dbReference type="EMBL" id="BMAO01024631">
    <property type="protein sequence ID" value="GFQ96641.1"/>
    <property type="molecule type" value="Genomic_DNA"/>
</dbReference>
<protein>
    <submittedName>
        <fullName evidence="1">Uncharacterized protein</fullName>
    </submittedName>
</protein>
<sequence length="91" mass="10418">MRDNEYSDPHYDQNCTEACRYEPCIRLMLIVCRLPFEKPLNRTGTNGPTFEMGGMLIENMGNIKSNLKSLSSKYLQINTPRKKPFDAGSQV</sequence>
<proteinExistence type="predicted"/>
<name>A0A8X6G5I6_TRICU</name>
<gene>
    <name evidence="1" type="ORF">TNCT_258121</name>
</gene>
<organism evidence="1 2">
    <name type="scientific">Trichonephila clavata</name>
    <name type="common">Joro spider</name>
    <name type="synonym">Nephila clavata</name>
    <dbReference type="NCBI Taxonomy" id="2740835"/>
    <lineage>
        <taxon>Eukaryota</taxon>
        <taxon>Metazoa</taxon>
        <taxon>Ecdysozoa</taxon>
        <taxon>Arthropoda</taxon>
        <taxon>Chelicerata</taxon>
        <taxon>Arachnida</taxon>
        <taxon>Araneae</taxon>
        <taxon>Araneomorphae</taxon>
        <taxon>Entelegynae</taxon>
        <taxon>Araneoidea</taxon>
        <taxon>Nephilidae</taxon>
        <taxon>Trichonephila</taxon>
    </lineage>
</organism>
<dbReference type="Proteomes" id="UP000887116">
    <property type="component" value="Unassembled WGS sequence"/>
</dbReference>
<dbReference type="AlphaFoldDB" id="A0A8X6G5I6"/>
<comment type="caution">
    <text evidence="1">The sequence shown here is derived from an EMBL/GenBank/DDBJ whole genome shotgun (WGS) entry which is preliminary data.</text>
</comment>
<keyword evidence="2" id="KW-1185">Reference proteome</keyword>
<accession>A0A8X6G5I6</accession>
<evidence type="ECO:0000313" key="2">
    <source>
        <dbReference type="Proteomes" id="UP000887116"/>
    </source>
</evidence>